<feature type="compositionally biased region" description="Polar residues" evidence="1">
    <location>
        <begin position="317"/>
        <end position="335"/>
    </location>
</feature>
<sequence length="549" mass="57203">MSVPWLPPPLIPPFRFGTVEPEVYRGAYPKQRNLRYLKRLKLRTILSLIPDSPDQIFEEFCAQQGIRSIHLPVDKVKDNVPLTYNRAVEAVQIIIDQENLPIYVHCLDGASVTGLVICCLRKLQTWSISSAMGEFLRYLRGGVISSEEAVFVEKFSSEIEISKPIPPWLWEGQISFKKHPTLKLNFTISPAMAAASNASNTSVSSPNLLSQSTVIVFPAVPGDGFAQGGSNGASGNSDGSYHSAMTGTETFTHGGFGSGSTGPGDGALVSSRTMGSSTKANTASGSGTGSGTGAGVTDANSSNSLTNSTLSTSSTSAYSTVAGMQSHASRSSAKNTVRDRSSNHKTTLRADVLGGTGFASRTNSIETPTTAAQARNKRENAPGVTGQRQQQHQQQQGLSQDPFQHDVIGAGSGIGAQGPAQSLGGSNSENSGTATDRTVGSRTNNAINSRTGDRSTHGGGHGSTSSEGDAATTKESSAQDGQKADDSSTDGAGLLSAPSQDRSLTTTPTILKSSPATTAAAAVTVAEVVDEYYEVSMTLKALALEGADF</sequence>
<accession>A0A9P6UPX0</accession>
<dbReference type="InterPro" id="IPR000387">
    <property type="entry name" value="Tyr_Pase_dom"/>
</dbReference>
<organism evidence="3 4">
    <name type="scientific">Dissophora globulifera</name>
    <dbReference type="NCBI Taxonomy" id="979702"/>
    <lineage>
        <taxon>Eukaryota</taxon>
        <taxon>Fungi</taxon>
        <taxon>Fungi incertae sedis</taxon>
        <taxon>Mucoromycota</taxon>
        <taxon>Mortierellomycotina</taxon>
        <taxon>Mortierellomycetes</taxon>
        <taxon>Mortierellales</taxon>
        <taxon>Mortierellaceae</taxon>
        <taxon>Dissophora</taxon>
    </lineage>
</organism>
<feature type="compositionally biased region" description="Low complexity" evidence="1">
    <location>
        <begin position="387"/>
        <end position="396"/>
    </location>
</feature>
<evidence type="ECO:0000259" key="2">
    <source>
        <dbReference type="PROSITE" id="PS50056"/>
    </source>
</evidence>
<keyword evidence="4" id="KW-1185">Reference proteome</keyword>
<feature type="compositionally biased region" description="Polar residues" evidence="1">
    <location>
        <begin position="419"/>
        <end position="448"/>
    </location>
</feature>
<dbReference type="CDD" id="cd17663">
    <property type="entry name" value="PFA-DSP_Oca6"/>
    <property type="match status" value="1"/>
</dbReference>
<dbReference type="FunFam" id="3.90.190.10:FF:000084">
    <property type="entry name" value="Tyrosine phospatase-like protein"/>
    <property type="match status" value="1"/>
</dbReference>
<evidence type="ECO:0000313" key="3">
    <source>
        <dbReference type="EMBL" id="KAG0314597.1"/>
    </source>
</evidence>
<dbReference type="PANTHER" id="PTHR31126">
    <property type="entry name" value="TYROSINE-PROTEIN PHOSPHATASE"/>
    <property type="match status" value="1"/>
</dbReference>
<feature type="domain" description="Tyrosine specific protein phosphatases" evidence="2">
    <location>
        <begin position="85"/>
        <end position="151"/>
    </location>
</feature>
<feature type="compositionally biased region" description="Gly residues" evidence="1">
    <location>
        <begin position="254"/>
        <end position="265"/>
    </location>
</feature>
<evidence type="ECO:0000313" key="4">
    <source>
        <dbReference type="Proteomes" id="UP000738325"/>
    </source>
</evidence>
<dbReference type="Proteomes" id="UP000738325">
    <property type="component" value="Unassembled WGS sequence"/>
</dbReference>
<dbReference type="InterPro" id="IPR029021">
    <property type="entry name" value="Prot-tyrosine_phosphatase-like"/>
</dbReference>
<feature type="compositionally biased region" description="Low complexity" evidence="1">
    <location>
        <begin position="295"/>
        <end position="316"/>
    </location>
</feature>
<reference evidence="3" key="1">
    <citation type="journal article" date="2020" name="Fungal Divers.">
        <title>Resolving the Mortierellaceae phylogeny through synthesis of multi-gene phylogenetics and phylogenomics.</title>
        <authorList>
            <person name="Vandepol N."/>
            <person name="Liber J."/>
            <person name="Desiro A."/>
            <person name="Na H."/>
            <person name="Kennedy M."/>
            <person name="Barry K."/>
            <person name="Grigoriev I.V."/>
            <person name="Miller A.N."/>
            <person name="O'Donnell K."/>
            <person name="Stajich J.E."/>
            <person name="Bonito G."/>
        </authorList>
    </citation>
    <scope>NUCLEOTIDE SEQUENCE</scope>
    <source>
        <strain evidence="3">REB-010B</strain>
    </source>
</reference>
<feature type="compositionally biased region" description="Polar residues" evidence="1">
    <location>
        <begin position="359"/>
        <end position="373"/>
    </location>
</feature>
<dbReference type="EMBL" id="JAAAIP010000600">
    <property type="protein sequence ID" value="KAG0314597.1"/>
    <property type="molecule type" value="Genomic_DNA"/>
</dbReference>
<feature type="region of interest" description="Disordered" evidence="1">
    <location>
        <begin position="227"/>
        <end position="246"/>
    </location>
</feature>
<dbReference type="InterPro" id="IPR004861">
    <property type="entry name" value="Siw14-like"/>
</dbReference>
<evidence type="ECO:0000256" key="1">
    <source>
        <dbReference type="SAM" id="MobiDB-lite"/>
    </source>
</evidence>
<dbReference type="PROSITE" id="PS50056">
    <property type="entry name" value="TYR_PHOSPHATASE_2"/>
    <property type="match status" value="1"/>
</dbReference>
<dbReference type="SUPFAM" id="SSF52799">
    <property type="entry name" value="(Phosphotyrosine protein) phosphatases II"/>
    <property type="match status" value="1"/>
</dbReference>
<dbReference type="AlphaFoldDB" id="A0A9P6UPX0"/>
<proteinExistence type="predicted"/>
<dbReference type="Gene3D" id="3.90.190.10">
    <property type="entry name" value="Protein tyrosine phosphatase superfamily"/>
    <property type="match status" value="1"/>
</dbReference>
<gene>
    <name evidence="3" type="ORF">BGZ99_008043</name>
</gene>
<feature type="compositionally biased region" description="Polar residues" evidence="1">
    <location>
        <begin position="497"/>
        <end position="510"/>
    </location>
</feature>
<dbReference type="GO" id="GO:0016791">
    <property type="term" value="F:phosphatase activity"/>
    <property type="evidence" value="ECO:0007669"/>
    <property type="project" value="TreeGrafter"/>
</dbReference>
<dbReference type="OrthoDB" id="6375174at2759"/>
<comment type="caution">
    <text evidence="3">The sequence shown here is derived from an EMBL/GenBank/DDBJ whole genome shotgun (WGS) entry which is preliminary data.</text>
</comment>
<dbReference type="Pfam" id="PF03162">
    <property type="entry name" value="Y_phosphatase2"/>
    <property type="match status" value="1"/>
</dbReference>
<feature type="compositionally biased region" description="Low complexity" evidence="1">
    <location>
        <begin position="275"/>
        <end position="285"/>
    </location>
</feature>
<protein>
    <recommendedName>
        <fullName evidence="2">Tyrosine specific protein phosphatases domain-containing protein</fullName>
    </recommendedName>
</protein>
<dbReference type="PANTHER" id="PTHR31126:SF14">
    <property type="entry name" value="TYROSINE-PROTEIN PHOSPHATASE OCA6-RELATED"/>
    <property type="match status" value="1"/>
</dbReference>
<name>A0A9P6UPX0_9FUNG</name>
<feature type="region of interest" description="Disordered" evidence="1">
    <location>
        <begin position="252"/>
        <end position="510"/>
    </location>
</feature>
<feature type="compositionally biased region" description="Low complexity" evidence="1">
    <location>
        <begin position="233"/>
        <end position="246"/>
    </location>
</feature>